<dbReference type="Pfam" id="PF18962">
    <property type="entry name" value="Por_Secre_tail"/>
    <property type="match status" value="1"/>
</dbReference>
<evidence type="ECO:0000313" key="5">
    <source>
        <dbReference type="Proteomes" id="UP000184462"/>
    </source>
</evidence>
<dbReference type="Pfam" id="PF20009">
    <property type="entry name" value="GEVED"/>
    <property type="match status" value="1"/>
</dbReference>
<name>A0A1M4T619_9FLAO</name>
<dbReference type="EMBL" id="FQTW01000001">
    <property type="protein sequence ID" value="SHE39899.1"/>
    <property type="molecule type" value="Genomic_DNA"/>
</dbReference>
<proteinExistence type="predicted"/>
<evidence type="ECO:0000256" key="2">
    <source>
        <dbReference type="SAM" id="SignalP"/>
    </source>
</evidence>
<dbReference type="SUPFAM" id="SSF49265">
    <property type="entry name" value="Fibronectin type III"/>
    <property type="match status" value="1"/>
</dbReference>
<dbReference type="SMART" id="SM00060">
    <property type="entry name" value="FN3"/>
    <property type="match status" value="1"/>
</dbReference>
<evidence type="ECO:0000313" key="4">
    <source>
        <dbReference type="EMBL" id="SHE39899.1"/>
    </source>
</evidence>
<feature type="chain" id="PRO_5012702592" evidence="2">
    <location>
        <begin position="22"/>
        <end position="1958"/>
    </location>
</feature>
<dbReference type="Gene3D" id="2.60.40.10">
    <property type="entry name" value="Immunoglobulins"/>
    <property type="match status" value="1"/>
</dbReference>
<feature type="domain" description="Fibronectin type-III" evidence="3">
    <location>
        <begin position="27"/>
        <end position="129"/>
    </location>
</feature>
<dbReference type="NCBIfam" id="TIGR04183">
    <property type="entry name" value="Por_Secre_tail"/>
    <property type="match status" value="1"/>
</dbReference>
<keyword evidence="1 2" id="KW-0732">Signal</keyword>
<dbReference type="InterPro" id="IPR045474">
    <property type="entry name" value="GEVED"/>
</dbReference>
<dbReference type="RefSeq" id="WP_073191578.1">
    <property type="nucleotide sequence ID" value="NZ_FQTW01000001.1"/>
</dbReference>
<keyword evidence="5" id="KW-1185">Reference proteome</keyword>
<feature type="signal peptide" evidence="2">
    <location>
        <begin position="1"/>
        <end position="21"/>
    </location>
</feature>
<gene>
    <name evidence="4" type="ORF">SAMN05444278_101510</name>
</gene>
<dbReference type="Proteomes" id="UP000184462">
    <property type="component" value="Unassembled WGS sequence"/>
</dbReference>
<reference evidence="4 5" key="1">
    <citation type="submission" date="2016-11" db="EMBL/GenBank/DDBJ databases">
        <authorList>
            <person name="Jaros S."/>
            <person name="Januszkiewicz K."/>
            <person name="Wedrychowicz H."/>
        </authorList>
    </citation>
    <scope>NUCLEOTIDE SEQUENCE [LARGE SCALE GENOMIC DNA]</scope>
    <source>
        <strain evidence="4 5">DSM 25661</strain>
    </source>
</reference>
<dbReference type="STRING" id="1155689.SAMN05444278_101510"/>
<accession>A0A1M4T619</accession>
<dbReference type="InterPro" id="IPR003961">
    <property type="entry name" value="FN3_dom"/>
</dbReference>
<dbReference type="InterPro" id="IPR036116">
    <property type="entry name" value="FN3_sf"/>
</dbReference>
<dbReference type="OrthoDB" id="9792152at2"/>
<evidence type="ECO:0000256" key="1">
    <source>
        <dbReference type="ARBA" id="ARBA00022729"/>
    </source>
</evidence>
<sequence length="1958" mass="211093">MNRIITLLSCLFLLFSIKANAQCSTTPSQVSSINLSVNAGSLSVSWNEVSTDARYLVIGRETSETTFTPVDGTAYTAGASLNFATAAIVGVDDSKLLANTSNENVNISGLEEGTTYHISIFAFCDNGLLYNTSLTNEANSDSILFTLNYCSIGSNIASDTDINSISTNGFSNSDAGGTESNEYYDNTNLGPIEVYQDTEFDLELDVSSSASEPSQVVAWIDFNRDGDFNDSGENIDFGEITLNSTTSLTETIQVPANATLGTTRLRVVIKEGSVDPTSCGNQDGIEIEDYSLNINTINTSDIINVSNNSTSNTITANEQTIDFGGIDSGIGFESIFFEIKDDSNFSDGINTEVNQMTLQEGDNNSFNWDGLDLNKVVITHSDNSDFTSASTILLTSAEVTQTGNSISLDLSSTTVNIADNTSKYFKINLFLDETLPVDSDQSLFQAEVTFNNSGFTTTTGSNGFLSEINSGNDLLGPELTINVEASQLVFTSTFLSDYFVNIDFETISVQAQDINGNLDTDYSNEVTLSSDDLNSIDISVDATNSVFAENGEANFNAIFYDEVATAETLQATDGTFSSNSSSSFNVIETDSDTQIESPTTQISSSTVIAADHTSSGTPIEVFRFDIEDLGTSDGLSTFVTEIKFTSADNNTANFQDVINNISLSDGTQTYVADSFTTTQDTITLSFTATPIEVNDASTLTLTASVELSNNPIVDNSILALEIDTANHEFSSTNQGSNFEENQSNGIITGPEITLNVVATELIFFQQPSNTLIGQTMIPEVEVAAVDVNNNLDTDYSQNVTLTTSGVSTISVSSTLTKQAIDGVASFDDLNYSSLGIDNSLSAEDNSTPTSLVSGSSNLFDILGTFDETSLVNVPGSQSTNQIIEAALFTDASSTFEVLSFSINDSGPDGLSTNVTQVSFTPSTENTADWSDHISGLVLSDGTTTYTPDSSTINDTEIILEFDTPIIVEDASSLELKVNAFLNTANIVDGEIISFEIATSNAGFSTNTSGSRFNSPYVTETITGPEITVDVVGTELAFSAQPTNTLIFQNMSTVEVSLTDINGNEDTTSTIQVSITSTGSLIGGTTSSLTSSGFASFDDIVHDATGTGLTLTANATGFTPITSTSFDITDEEVIALQDWDDTTPVWSVSSVSSISGSGWDTDFYGEIQNNTGNVDEFSNSGFQNEIFGVNNLDAITGALNPELIELVNVDVSNYDDISFSFDYEYLNLDDAVDILSYELFYDDVSQGEVSLLSTGTDQDLSGNINLSVDESGGEISNIRVTLKVFNNSLDEYIGIDNISLLGKKASIDYVYDGTSWSPENPDGIATIQDNLTVESGTTSLNSINFCNNLQIDAGATLNLNAATTFAGDITNDGELNATDADLEFKGSTIQSLTSSNKINVKSIKLSNSNNLTLDTDIDLFETLTIDAGNININTNDTLTLRSNALGTASIGQIANGSSISGGIIIEQFIPQSNRAFRYLSSPISTTTSINDNWQEGQNNNSGEISNYNENWSSYVTDGNNQDNNPGFGTHITGSNTGSDGFDETITGNSSIFSWDNSFQQWNSISNTQSNSLIAGNAYAVLIRGDRSTSLFSNSVVGGATTLRIKDNAENLVYGNTNVNSNLLNSEAIGSWNLIGNLYQAKVDMQQITNNSTDIQSNYYYVYDPTLNERGGYVAVDLNTINGSPTPSSNQDKYLQPGQAFFIQNTGVSPQLSFQENYKKAGQVTNVVLSTSNNTDFKEVNIEVFKNQTLVDGAKVEFGSQYSDEVNFEDAVKLWNNDESLAIKNNEDYLSINKINSLDQDTEINLFLWNFTSTNYIFKINITNVENAILYDQYLETYTSLESGQNSIDVEIDEAITESIDSNRFKIIFDPTTLNFENFEDSIEALSIYPNPNSGKLINIKGNYDFENIKVNIYDQFGRLINSPSIKQQQINFKTALNPGLYFVEFKNGNNKSTKKLIVK</sequence>
<organism evidence="4 5">
    <name type="scientific">Psychroflexus salarius</name>
    <dbReference type="NCBI Taxonomy" id="1155689"/>
    <lineage>
        <taxon>Bacteria</taxon>
        <taxon>Pseudomonadati</taxon>
        <taxon>Bacteroidota</taxon>
        <taxon>Flavobacteriia</taxon>
        <taxon>Flavobacteriales</taxon>
        <taxon>Flavobacteriaceae</taxon>
        <taxon>Psychroflexus</taxon>
    </lineage>
</organism>
<protein>
    <submittedName>
        <fullName evidence="4">Por secretion system C-terminal sorting domain-containing protein</fullName>
    </submittedName>
</protein>
<dbReference type="InterPro" id="IPR013783">
    <property type="entry name" value="Ig-like_fold"/>
</dbReference>
<evidence type="ECO:0000259" key="3">
    <source>
        <dbReference type="SMART" id="SM00060"/>
    </source>
</evidence>
<dbReference type="InterPro" id="IPR026444">
    <property type="entry name" value="Secre_tail"/>
</dbReference>